<keyword evidence="4" id="KW-0227">DNA damage</keyword>
<dbReference type="OrthoDB" id="342900at2759"/>
<feature type="domain" description="MMS19 C-terminal" evidence="6">
    <location>
        <begin position="851"/>
        <end position="1109"/>
    </location>
</feature>
<keyword evidence="2" id="KW-0677">Repeat</keyword>
<dbReference type="Pfam" id="PF14500">
    <property type="entry name" value="MMS19_N"/>
    <property type="match status" value="1"/>
</dbReference>
<dbReference type="InterPro" id="IPR016024">
    <property type="entry name" value="ARM-type_fold"/>
</dbReference>
<dbReference type="GO" id="GO:0016226">
    <property type="term" value="P:iron-sulfur cluster assembly"/>
    <property type="evidence" value="ECO:0007669"/>
    <property type="project" value="UniProtKB-UniRule"/>
</dbReference>
<gene>
    <name evidence="8" type="ORF">HIM_07627</name>
</gene>
<dbReference type="Proteomes" id="UP000054481">
    <property type="component" value="Unassembled WGS sequence"/>
</dbReference>
<reference evidence="8 9" key="1">
    <citation type="journal article" date="2014" name="Genome Biol. Evol.">
        <title>Comparative genomics and transcriptomics analyses reveal divergent lifestyle features of nematode endoparasitic fungus Hirsutella minnesotensis.</title>
        <authorList>
            <person name="Lai Y."/>
            <person name="Liu K."/>
            <person name="Zhang X."/>
            <person name="Zhang X."/>
            <person name="Li K."/>
            <person name="Wang N."/>
            <person name="Shu C."/>
            <person name="Wu Y."/>
            <person name="Wang C."/>
            <person name="Bushley K.E."/>
            <person name="Xiang M."/>
            <person name="Liu X."/>
        </authorList>
    </citation>
    <scope>NUCLEOTIDE SEQUENCE [LARGE SCALE GENOMIC DNA]</scope>
    <source>
        <strain evidence="8 9">3608</strain>
    </source>
</reference>
<evidence type="ECO:0000256" key="5">
    <source>
        <dbReference type="SAM" id="MobiDB-lite"/>
    </source>
</evidence>
<organism evidence="8 9">
    <name type="scientific">Hirsutella minnesotensis 3608</name>
    <dbReference type="NCBI Taxonomy" id="1043627"/>
    <lineage>
        <taxon>Eukaryota</taxon>
        <taxon>Fungi</taxon>
        <taxon>Dikarya</taxon>
        <taxon>Ascomycota</taxon>
        <taxon>Pezizomycotina</taxon>
        <taxon>Sordariomycetes</taxon>
        <taxon>Hypocreomycetidae</taxon>
        <taxon>Hypocreales</taxon>
        <taxon>Ophiocordycipitaceae</taxon>
        <taxon>Hirsutella</taxon>
    </lineage>
</organism>
<dbReference type="Pfam" id="PF12460">
    <property type="entry name" value="MMS19_C"/>
    <property type="match status" value="1"/>
</dbReference>
<dbReference type="InterPro" id="IPR039920">
    <property type="entry name" value="MMS19"/>
</dbReference>
<keyword evidence="3 4" id="KW-0539">Nucleus</keyword>
<keyword evidence="9" id="KW-1185">Reference proteome</keyword>
<evidence type="ECO:0000256" key="1">
    <source>
        <dbReference type="ARBA" id="ARBA00004123"/>
    </source>
</evidence>
<dbReference type="PANTHER" id="PTHR12891:SF0">
    <property type="entry name" value="MMS19 NUCLEOTIDE EXCISION REPAIR PROTEIN HOMOLOG"/>
    <property type="match status" value="1"/>
</dbReference>
<evidence type="ECO:0000259" key="6">
    <source>
        <dbReference type="Pfam" id="PF12460"/>
    </source>
</evidence>
<dbReference type="GO" id="GO:0097361">
    <property type="term" value="C:cytosolic [4Fe-4S] assembly targeting complex"/>
    <property type="evidence" value="ECO:0007669"/>
    <property type="project" value="UniProtKB-UniRule"/>
</dbReference>
<evidence type="ECO:0000313" key="8">
    <source>
        <dbReference type="EMBL" id="KJZ73055.1"/>
    </source>
</evidence>
<protein>
    <recommendedName>
        <fullName evidence="4">MMS19 nucleotide excision repair protein</fullName>
    </recommendedName>
</protein>
<keyword evidence="4" id="KW-0234">DNA repair</keyword>
<evidence type="ECO:0000313" key="9">
    <source>
        <dbReference type="Proteomes" id="UP000054481"/>
    </source>
</evidence>
<feature type="region of interest" description="Disordered" evidence="5">
    <location>
        <begin position="819"/>
        <end position="838"/>
    </location>
</feature>
<dbReference type="AlphaFoldDB" id="A0A0F7ZN34"/>
<dbReference type="GO" id="GO:0006281">
    <property type="term" value="P:DNA repair"/>
    <property type="evidence" value="ECO:0007669"/>
    <property type="project" value="UniProtKB-UniRule"/>
</dbReference>
<dbReference type="InterPro" id="IPR029240">
    <property type="entry name" value="MMS19_N"/>
</dbReference>
<dbReference type="GO" id="GO:0051604">
    <property type="term" value="P:protein maturation"/>
    <property type="evidence" value="ECO:0007669"/>
    <property type="project" value="UniProtKB-UniRule"/>
</dbReference>
<dbReference type="InterPro" id="IPR024687">
    <property type="entry name" value="MMS19_C"/>
</dbReference>
<dbReference type="PANTHER" id="PTHR12891">
    <property type="entry name" value="DNA REPAIR/TRANSCRIPTION PROTEIN MET18/MMS19"/>
    <property type="match status" value="1"/>
</dbReference>
<dbReference type="EMBL" id="KQ030539">
    <property type="protein sequence ID" value="KJZ73055.1"/>
    <property type="molecule type" value="Genomic_DNA"/>
</dbReference>
<dbReference type="SUPFAM" id="SSF48371">
    <property type="entry name" value="ARM repeat"/>
    <property type="match status" value="1"/>
</dbReference>
<evidence type="ECO:0000259" key="7">
    <source>
        <dbReference type="Pfam" id="PF14500"/>
    </source>
</evidence>
<evidence type="ECO:0000256" key="4">
    <source>
        <dbReference type="RuleBase" id="RU367072"/>
    </source>
</evidence>
<accession>A0A0F7ZN34</accession>
<feature type="domain" description="MMS19 N-terminal" evidence="7">
    <location>
        <begin position="70"/>
        <end position="328"/>
    </location>
</feature>
<name>A0A0F7ZN34_9HYPO</name>
<comment type="subcellular location">
    <subcellularLocation>
        <location evidence="1 4">Nucleus</location>
    </subcellularLocation>
</comment>
<sequence>MADFRQLALDFVLADDETKLTSLAQRAATEIESAPTNTNPVARWVEAVQPWMPSGNDDDAMNIDQSTPDWPARAKALEFLSRTLSCLSREVLKPSQIKLLVAFFGAMFDVDHKAGIMASATALSRIIAMKSFQAQSGLDIVQKVCVLKDDFARQIAKTRLAVYELLRSLLTDPAVASDLKQQQGPAFEFMHNLLQLCSSERDPDCLMVWFDILRFFSADYSPSKEILEEVYGAYKAYFPITLPRTSQSGLTPDTLKLQLRKCFCSNDAFAPLALPFLLGKLDQGDGVTVNVKVDVLRTIRACVEDYKRPEESVTPYVNRIWTCLKYEVRNGEVEDTIWATLEVLKAVASRLDADDLRDFTLTVTRECVGDLSSQIHCTAAGRLLVSILSAKAGAFVLMVSPAVMHIKENLRHPKSPTHSSDLLKILRIILETRLLLANVQMSEQERGDFAATDVVFKSLWADVYRAPVEAGSKAEASYDDIKLATEAAQGAGAVVCQQVIKLLDVERQNTRQSPVLLLPEETCAEICEALFSIAVRSWSDKTRKAALDELINESIKALRRAIEAFPTGFLPLLQRSVRTMRQSLSDSARSSAIIVQRSSSLLAFVGCSSFGPSLVDSMMRCVYLACALTSELLKALDEKANPDIWCAFAVGIQSVMHYFKDACEDANRKETRGQAPGHDDLLSQDSWLSVITQKYPVLSTIGVSPTATDTFEDGANVQEFESVTDLRRDFALIGLFICRQLYRRATKPTDNRSGPDGATLELSNDFLGSDRGAEYRYLCIMSDLGSFVVGEVTRVGIPLQFESFFLNLFRDDHSSLHALGPREDSASDGPAKQESTSLSSRVALGPLNTLSLGILKSLQPAGIARLYELGVAQQIIRDGTSLQRDSQNSQDLAVTRAILAILANKYELEKQDELMSFVKDKLEGALRLAASGPDAGERNRGFEQALSIFTLAGGLLRRCTGKQTRELLHVLRQAPSDLDAGHRLGHGLEVITAPQAFVTDTTGAVQKPLWMQKVYVELVKPLIESAVASSPEDRGPLVKMNMGVAALLMIKHMQFPIYEPDTGAIMRIAISTAQNLGAGSDANAALEVIKNILVEAPEAIQDHVASLIKLCTILFASASAATAPQRPEWVPKDYASAAEDAEARSSCGRLALEIAGGLPRVFESRHLLAYAPQMQRSLAAACGHQVRDVRKIARLARAAWAELK</sequence>
<evidence type="ECO:0000256" key="3">
    <source>
        <dbReference type="ARBA" id="ARBA00023242"/>
    </source>
</evidence>
<comment type="function">
    <text evidence="4">Key component of the cytosolic iron-sulfur protein assembly (CIA) complex, a multiprotein complex that mediates the incorporation of iron-sulfur cluster into apoproteins specifically involved in DNA metabolism and genomic integrity. In the CIA complex, MMS19 acts as an adapter between early-acting CIA components and a subset of cellular target iron-sulfur proteins.</text>
</comment>
<evidence type="ECO:0000256" key="2">
    <source>
        <dbReference type="ARBA" id="ARBA00022737"/>
    </source>
</evidence>
<dbReference type="GO" id="GO:0005634">
    <property type="term" value="C:nucleus"/>
    <property type="evidence" value="ECO:0007669"/>
    <property type="project" value="UniProtKB-SubCell"/>
</dbReference>
<comment type="similarity">
    <text evidence="4">Belongs to the MET18/MMS19 family.</text>
</comment>
<proteinExistence type="inferred from homology"/>